<accession>A0A0A9EJW5</accession>
<protein>
    <submittedName>
        <fullName evidence="1">Uncharacterized protein</fullName>
    </submittedName>
</protein>
<name>A0A0A9EJW5_ARUDO</name>
<dbReference type="EMBL" id="GBRH01201543">
    <property type="protein sequence ID" value="JAD96352.1"/>
    <property type="molecule type" value="Transcribed_RNA"/>
</dbReference>
<evidence type="ECO:0000313" key="1">
    <source>
        <dbReference type="EMBL" id="JAD96352.1"/>
    </source>
</evidence>
<reference evidence="1" key="2">
    <citation type="journal article" date="2015" name="Data Brief">
        <title>Shoot transcriptome of the giant reed, Arundo donax.</title>
        <authorList>
            <person name="Barrero R.A."/>
            <person name="Guerrero F.D."/>
            <person name="Moolhuijzen P."/>
            <person name="Goolsby J.A."/>
            <person name="Tidwell J."/>
            <person name="Bellgard S.E."/>
            <person name="Bellgard M.I."/>
        </authorList>
    </citation>
    <scope>NUCLEOTIDE SEQUENCE</scope>
    <source>
        <tissue evidence="1">Shoot tissue taken approximately 20 cm above the soil surface</tissue>
    </source>
</reference>
<sequence>MCDFCLFTTILQDLELSWAWRWLIPAGSFL</sequence>
<proteinExistence type="predicted"/>
<dbReference type="AlphaFoldDB" id="A0A0A9EJW5"/>
<organism evidence="1">
    <name type="scientific">Arundo donax</name>
    <name type="common">Giant reed</name>
    <name type="synonym">Donax arundinaceus</name>
    <dbReference type="NCBI Taxonomy" id="35708"/>
    <lineage>
        <taxon>Eukaryota</taxon>
        <taxon>Viridiplantae</taxon>
        <taxon>Streptophyta</taxon>
        <taxon>Embryophyta</taxon>
        <taxon>Tracheophyta</taxon>
        <taxon>Spermatophyta</taxon>
        <taxon>Magnoliopsida</taxon>
        <taxon>Liliopsida</taxon>
        <taxon>Poales</taxon>
        <taxon>Poaceae</taxon>
        <taxon>PACMAD clade</taxon>
        <taxon>Arundinoideae</taxon>
        <taxon>Arundineae</taxon>
        <taxon>Arundo</taxon>
    </lineage>
</organism>
<reference evidence="1" key="1">
    <citation type="submission" date="2014-09" db="EMBL/GenBank/DDBJ databases">
        <authorList>
            <person name="Magalhaes I.L.F."/>
            <person name="Oliveira U."/>
            <person name="Santos F.R."/>
            <person name="Vidigal T.H.D.A."/>
            <person name="Brescovit A.D."/>
            <person name="Santos A.J."/>
        </authorList>
    </citation>
    <scope>NUCLEOTIDE SEQUENCE</scope>
    <source>
        <tissue evidence="1">Shoot tissue taken approximately 20 cm above the soil surface</tissue>
    </source>
</reference>